<dbReference type="InterPro" id="IPR000868">
    <property type="entry name" value="Isochorismatase-like_dom"/>
</dbReference>
<dbReference type="RefSeq" id="WP_219748241.1">
    <property type="nucleotide sequence ID" value="NZ_JAHXZN010000002.1"/>
</dbReference>
<dbReference type="CDD" id="cd01011">
    <property type="entry name" value="nicotinamidase"/>
    <property type="match status" value="1"/>
</dbReference>
<evidence type="ECO:0000313" key="10">
    <source>
        <dbReference type="Proteomes" id="UP000759103"/>
    </source>
</evidence>
<dbReference type="Gene3D" id="3.40.50.850">
    <property type="entry name" value="Isochorismatase-like"/>
    <property type="match status" value="1"/>
</dbReference>
<evidence type="ECO:0000256" key="3">
    <source>
        <dbReference type="ARBA" id="ARBA00022723"/>
    </source>
</evidence>
<evidence type="ECO:0000256" key="6">
    <source>
        <dbReference type="ARBA" id="ARBA00039017"/>
    </source>
</evidence>
<evidence type="ECO:0000256" key="1">
    <source>
        <dbReference type="ARBA" id="ARBA00006336"/>
    </source>
</evidence>
<keyword evidence="10" id="KW-1185">Reference proteome</keyword>
<reference evidence="9 10" key="1">
    <citation type="submission" date="2021-07" db="EMBL/GenBank/DDBJ databases">
        <title>Sphingomonas sp.</title>
        <authorList>
            <person name="Feng G."/>
            <person name="Li J."/>
            <person name="Pan M."/>
        </authorList>
    </citation>
    <scope>NUCLEOTIDE SEQUENCE [LARGE SCALE GENOMIC DNA]</scope>
    <source>
        <strain evidence="9 10">RRHST34</strain>
    </source>
</reference>
<dbReference type="Proteomes" id="UP000759103">
    <property type="component" value="Unassembled WGS sequence"/>
</dbReference>
<dbReference type="InterPro" id="IPR036380">
    <property type="entry name" value="Isochorismatase-like_sf"/>
</dbReference>
<dbReference type="EMBL" id="JAHXZN010000002">
    <property type="protein sequence ID" value="MBW6530788.1"/>
    <property type="molecule type" value="Genomic_DNA"/>
</dbReference>
<dbReference type="SUPFAM" id="SSF52499">
    <property type="entry name" value="Isochorismatase-like hydrolases"/>
    <property type="match status" value="1"/>
</dbReference>
<comment type="similarity">
    <text evidence="1">Belongs to the isochorismatase family.</text>
</comment>
<sequence>MDDGDDYTEEDALIVIDPQVDFCPAGRLAVAEGDAIMAPIAALAERFHHVVVTQDWHPAGHSSFASSHPGRRAFDTICLPYGEQVLWPDHCVQGSAGAAFHPEVAGAVARAGLILRKGANPAVDSYSAFYENDKVTPTGLAGYLRDKGVRRCVIVGLAYDFCVAWSALDARRDGFAALVLTHYTRAIAMPAPGGSSVDAAEAAMRTAGVRF</sequence>
<protein>
    <recommendedName>
        <fullName evidence="6">nicotinamidase</fullName>
        <ecNumber evidence="6">3.5.1.19</ecNumber>
    </recommendedName>
    <alternativeName>
        <fullName evidence="7">Nicotinamide deamidase</fullName>
    </alternativeName>
</protein>
<name>A0ABS7BMF8_9SPHN</name>
<accession>A0ABS7BMF8</accession>
<dbReference type="PANTHER" id="PTHR11080">
    <property type="entry name" value="PYRAZINAMIDASE/NICOTINAMIDASE"/>
    <property type="match status" value="1"/>
</dbReference>
<dbReference type="InterPro" id="IPR052347">
    <property type="entry name" value="Isochorismatase_Nicotinamidase"/>
</dbReference>
<keyword evidence="2" id="KW-0662">Pyridine nucleotide biosynthesis</keyword>
<comment type="caution">
    <text evidence="9">The sequence shown here is derived from an EMBL/GenBank/DDBJ whole genome shotgun (WGS) entry which is preliminary data.</text>
</comment>
<evidence type="ECO:0000256" key="4">
    <source>
        <dbReference type="ARBA" id="ARBA00022801"/>
    </source>
</evidence>
<evidence type="ECO:0000259" key="8">
    <source>
        <dbReference type="Pfam" id="PF00857"/>
    </source>
</evidence>
<evidence type="ECO:0000256" key="5">
    <source>
        <dbReference type="ARBA" id="ARBA00037900"/>
    </source>
</evidence>
<dbReference type="EC" id="3.5.1.19" evidence="6"/>
<dbReference type="PANTHER" id="PTHR11080:SF2">
    <property type="entry name" value="LD05707P"/>
    <property type="match status" value="1"/>
</dbReference>
<proteinExistence type="inferred from homology"/>
<gene>
    <name evidence="9" type="ORF">KZ820_08580</name>
</gene>
<keyword evidence="3" id="KW-0479">Metal-binding</keyword>
<keyword evidence="4" id="KW-0378">Hydrolase</keyword>
<dbReference type="Pfam" id="PF00857">
    <property type="entry name" value="Isochorismatase"/>
    <property type="match status" value="1"/>
</dbReference>
<evidence type="ECO:0000256" key="7">
    <source>
        <dbReference type="ARBA" id="ARBA00043224"/>
    </source>
</evidence>
<evidence type="ECO:0000256" key="2">
    <source>
        <dbReference type="ARBA" id="ARBA00022642"/>
    </source>
</evidence>
<comment type="pathway">
    <text evidence="5">Cofactor biosynthesis; nicotinate biosynthesis; nicotinate from nicotinamide: step 1/1.</text>
</comment>
<organism evidence="9 10">
    <name type="scientific">Sphingomonas citri</name>
    <dbReference type="NCBI Taxonomy" id="2862499"/>
    <lineage>
        <taxon>Bacteria</taxon>
        <taxon>Pseudomonadati</taxon>
        <taxon>Pseudomonadota</taxon>
        <taxon>Alphaproteobacteria</taxon>
        <taxon>Sphingomonadales</taxon>
        <taxon>Sphingomonadaceae</taxon>
        <taxon>Sphingomonas</taxon>
    </lineage>
</organism>
<feature type="domain" description="Isochorismatase-like" evidence="8">
    <location>
        <begin position="12"/>
        <end position="181"/>
    </location>
</feature>
<evidence type="ECO:0000313" key="9">
    <source>
        <dbReference type="EMBL" id="MBW6530788.1"/>
    </source>
</evidence>